<feature type="domain" description="DUF4758" evidence="3">
    <location>
        <begin position="234"/>
        <end position="348"/>
    </location>
</feature>
<protein>
    <recommendedName>
        <fullName evidence="3">DUF4758 domain-containing protein</fullName>
    </recommendedName>
</protein>
<dbReference type="Pfam" id="PF15950">
    <property type="entry name" value="DUF4758"/>
    <property type="match status" value="1"/>
</dbReference>
<dbReference type="Proteomes" id="UP001154078">
    <property type="component" value="Chromosome 7"/>
</dbReference>
<feature type="signal peptide" evidence="2">
    <location>
        <begin position="1"/>
        <end position="24"/>
    </location>
</feature>
<feature type="region of interest" description="Disordered" evidence="1">
    <location>
        <begin position="554"/>
        <end position="616"/>
    </location>
</feature>
<gene>
    <name evidence="4" type="ORF">MELIAE_LOCUS10429</name>
</gene>
<sequence>MDLGQRSFLLACCLLALTVGKTLCSYGPVFINPDAPQPAANLEATQQGNLVTQTVYGFLDFTTTIGNTVMVFSPQSAAKVDTPQEKKDVTSNTVIETKPQENKEVNIVTIEPSKPIVDNKKPTSSEKSIISVVQVHTSQPSEIVSKIEVVTTPSSKVNIVEAKSSQFNIVKAQSSIVNIVKPEVVSSKVEVVEETPKTSTPNIITKVEVVEGPVSTINIPVISSKVEVQKASKEVVQSIIELKVDDEPAVVIGNNIGEPEYDFLSRQPSEVVEETYKVINLKPSSKFHLKPRASANKGGKRQDTPHPTGLVTKLGGTVIKDGTTTVHETSVIGTFISGKYAQVLQSTSHIYNNQKGGKINPSPTLRILKTAAPQLKGKPHRHLDPTPVASVSEENSLPVEQLFGGQNTIKSTRKPVGTRKFKNRASKEEKDDAVEVTPQPKKPKNRSRTAKHSNTSHRSTKNGRSGGRKKKPNRTTTPSSVSSEEPTTSSFGSGKRFQRKNKQRISSENVSSNSNSNSGGFSRRSYKPKVQASTVEAHSATTSLYKFKLNRSPGRWQYKTSPKPRVTIRKTQEDEALPKNETINGSSISPPPQDIPPLSNDVVTPQARSDDVDGLEGSESIASIVDDSTIENKLDNPFPLETVKVEISTPPDFKDIYYEIATIKSPYTFQVGSVRNTRYITVTSTFEKSLVNTPEATISPSATEPLTENILATSSNYGKDNNFLDSSIATLPPLYLESGMETPPLETLTETFSTTQTMLKTHILPVVKNGNETMSSTLVQTYLVTRLVTATKTLPPMEAYHFIPSRVLNEFNSHLDEAGSELHLELEFGDQNEQDDGEGHQRRISLPDLDLANIGSDFDLSDVDKSKLLEGHLRLKKAHPITTPKPAVQEPITPQGLNPDQLQQLALLRLLNPAAAQQGQVITTSKPVIKVETLYESHVIPVTQGHNTILSTISKIKGTITKTDYEFGTSTLPPALPQIPQIPQLPQIPQNPFNPLLPQQQFAVTTSPIVQTTIVTQTQSKILKLTFGAKTAYTTVYSTKVVPTVLTTYMTASVAVQPTAAAFPGYFPAPYPQFPFVG</sequence>
<dbReference type="InterPro" id="IPR031866">
    <property type="entry name" value="DUF4758"/>
</dbReference>
<evidence type="ECO:0000313" key="4">
    <source>
        <dbReference type="EMBL" id="CAH0560713.1"/>
    </source>
</evidence>
<accession>A0A9P0FKE5</accession>
<name>A0A9P0FKE5_BRAAE</name>
<feature type="compositionally biased region" description="Low complexity" evidence="1">
    <location>
        <begin position="506"/>
        <end position="523"/>
    </location>
</feature>
<feature type="compositionally biased region" description="Low complexity" evidence="1">
    <location>
        <begin position="475"/>
        <end position="490"/>
    </location>
</feature>
<feature type="region of interest" description="Disordered" evidence="1">
    <location>
        <begin position="288"/>
        <end position="310"/>
    </location>
</feature>
<organism evidence="4 5">
    <name type="scientific">Brassicogethes aeneus</name>
    <name type="common">Rape pollen beetle</name>
    <name type="synonym">Meligethes aeneus</name>
    <dbReference type="NCBI Taxonomy" id="1431903"/>
    <lineage>
        <taxon>Eukaryota</taxon>
        <taxon>Metazoa</taxon>
        <taxon>Ecdysozoa</taxon>
        <taxon>Arthropoda</taxon>
        <taxon>Hexapoda</taxon>
        <taxon>Insecta</taxon>
        <taxon>Pterygota</taxon>
        <taxon>Neoptera</taxon>
        <taxon>Endopterygota</taxon>
        <taxon>Coleoptera</taxon>
        <taxon>Polyphaga</taxon>
        <taxon>Cucujiformia</taxon>
        <taxon>Nitidulidae</taxon>
        <taxon>Meligethinae</taxon>
        <taxon>Brassicogethes</taxon>
    </lineage>
</organism>
<feature type="region of interest" description="Disordered" evidence="1">
    <location>
        <begin position="372"/>
        <end position="536"/>
    </location>
</feature>
<dbReference type="AlphaFoldDB" id="A0A9P0FKE5"/>
<feature type="chain" id="PRO_5040460948" description="DUF4758 domain-containing protein" evidence="2">
    <location>
        <begin position="25"/>
        <end position="1078"/>
    </location>
</feature>
<feature type="compositionally biased region" description="Basic residues" evidence="1">
    <location>
        <begin position="411"/>
        <end position="424"/>
    </location>
</feature>
<keyword evidence="5" id="KW-1185">Reference proteome</keyword>
<evidence type="ECO:0000256" key="1">
    <source>
        <dbReference type="SAM" id="MobiDB-lite"/>
    </source>
</evidence>
<evidence type="ECO:0000313" key="5">
    <source>
        <dbReference type="Proteomes" id="UP001154078"/>
    </source>
</evidence>
<dbReference type="OrthoDB" id="6430068at2759"/>
<feature type="compositionally biased region" description="Basic residues" evidence="1">
    <location>
        <begin position="441"/>
        <end position="473"/>
    </location>
</feature>
<dbReference type="EMBL" id="OV121138">
    <property type="protein sequence ID" value="CAH0560713.1"/>
    <property type="molecule type" value="Genomic_DNA"/>
</dbReference>
<proteinExistence type="predicted"/>
<dbReference type="PANTHER" id="PTHR39072:SF3">
    <property type="entry name" value="RE48511P"/>
    <property type="match status" value="1"/>
</dbReference>
<evidence type="ECO:0000256" key="2">
    <source>
        <dbReference type="SAM" id="SignalP"/>
    </source>
</evidence>
<evidence type="ECO:0000259" key="3">
    <source>
        <dbReference type="Pfam" id="PF15950"/>
    </source>
</evidence>
<dbReference type="PANTHER" id="PTHR39072">
    <property type="entry name" value="RE48511P"/>
    <property type="match status" value="1"/>
</dbReference>
<keyword evidence="2" id="KW-0732">Signal</keyword>
<reference evidence="4" key="1">
    <citation type="submission" date="2021-12" db="EMBL/GenBank/DDBJ databases">
        <authorList>
            <person name="King R."/>
        </authorList>
    </citation>
    <scope>NUCLEOTIDE SEQUENCE</scope>
</reference>